<evidence type="ECO:0000313" key="3">
    <source>
        <dbReference type="EMBL" id="ODV89701.1"/>
    </source>
</evidence>
<evidence type="ECO:0000256" key="1">
    <source>
        <dbReference type="ARBA" id="ARBA00022801"/>
    </source>
</evidence>
<proteinExistence type="predicted"/>
<accession>A0A1E4TD68</accession>
<dbReference type="CDD" id="cd07572">
    <property type="entry name" value="nit"/>
    <property type="match status" value="1"/>
</dbReference>
<dbReference type="EMBL" id="KV453843">
    <property type="protein sequence ID" value="ODV89701.1"/>
    <property type="molecule type" value="Genomic_DNA"/>
</dbReference>
<dbReference type="InterPro" id="IPR045254">
    <property type="entry name" value="Nit1/2_C-N_Hydrolase"/>
</dbReference>
<dbReference type="SUPFAM" id="SSF56317">
    <property type="entry name" value="Carbon-nitrogen hydrolase"/>
    <property type="match status" value="1"/>
</dbReference>
<protein>
    <recommendedName>
        <fullName evidence="2">CN hydrolase domain-containing protein</fullName>
    </recommendedName>
</protein>
<dbReference type="PANTHER" id="PTHR23088:SF30">
    <property type="entry name" value="OMEGA-AMIDASE NIT2"/>
    <property type="match status" value="1"/>
</dbReference>
<feature type="domain" description="CN hydrolase" evidence="2">
    <location>
        <begin position="9"/>
        <end position="257"/>
    </location>
</feature>
<dbReference type="GO" id="GO:0006107">
    <property type="term" value="P:oxaloacetate metabolic process"/>
    <property type="evidence" value="ECO:0007669"/>
    <property type="project" value="TreeGrafter"/>
</dbReference>
<gene>
    <name evidence="3" type="ORF">CANCADRAFT_54700</name>
</gene>
<evidence type="ECO:0000259" key="2">
    <source>
        <dbReference type="PROSITE" id="PS50263"/>
    </source>
</evidence>
<dbReference type="PANTHER" id="PTHR23088">
    <property type="entry name" value="NITRILASE-RELATED"/>
    <property type="match status" value="1"/>
</dbReference>
<sequence>MTSPLLQKVKVALVQFAAGADKAANLKKAETHILKAAAEGAKIVVLPECFNSPYAVTAFPEYAEPVPGGATGEFLKKIAIESKVFLVGGSIPERAADGKLYNTNMTFSPKGELLAVHRKVHLFDIDIPGKMTFHESSVLTGGDHGTVAQLDGFGNIGIGICYDVRFPELAMAAARKHNVFAMVYPGAFNLTTGPMHWNLLAQARSVDNEIYTLMCAPARDMSAGYHAYGHSLVCDPLGKIVSETDEKESIVYAELDPEVIDSARAGIPVTTQRRFDVYKDVEAYVKTSV</sequence>
<dbReference type="Gene3D" id="3.60.110.10">
    <property type="entry name" value="Carbon-nitrogen hydrolase"/>
    <property type="match status" value="1"/>
</dbReference>
<dbReference type="PROSITE" id="PS50263">
    <property type="entry name" value="CN_HYDROLASE"/>
    <property type="match status" value="1"/>
</dbReference>
<dbReference type="InterPro" id="IPR036526">
    <property type="entry name" value="C-N_Hydrolase_sf"/>
</dbReference>
<keyword evidence="1" id="KW-0378">Hydrolase</keyword>
<dbReference type="GO" id="GO:0050152">
    <property type="term" value="F:omega-amidase activity"/>
    <property type="evidence" value="ECO:0007669"/>
    <property type="project" value="TreeGrafter"/>
</dbReference>
<dbReference type="GO" id="GO:0005739">
    <property type="term" value="C:mitochondrion"/>
    <property type="evidence" value="ECO:0007669"/>
    <property type="project" value="TreeGrafter"/>
</dbReference>
<dbReference type="InterPro" id="IPR003010">
    <property type="entry name" value="C-N_Hydrolase"/>
</dbReference>
<evidence type="ECO:0000313" key="4">
    <source>
        <dbReference type="Proteomes" id="UP000095023"/>
    </source>
</evidence>
<dbReference type="GO" id="GO:0006528">
    <property type="term" value="P:asparagine metabolic process"/>
    <property type="evidence" value="ECO:0007669"/>
    <property type="project" value="TreeGrafter"/>
</dbReference>
<dbReference type="Proteomes" id="UP000095023">
    <property type="component" value="Unassembled WGS sequence"/>
</dbReference>
<keyword evidence="4" id="KW-1185">Reference proteome</keyword>
<name>A0A1E4TD68_9ASCO</name>
<dbReference type="AlphaFoldDB" id="A0A1E4TD68"/>
<dbReference type="GO" id="GO:0006541">
    <property type="term" value="P:glutamine metabolic process"/>
    <property type="evidence" value="ECO:0007669"/>
    <property type="project" value="TreeGrafter"/>
</dbReference>
<dbReference type="OrthoDB" id="10250282at2759"/>
<reference evidence="4" key="1">
    <citation type="submission" date="2016-02" db="EMBL/GenBank/DDBJ databases">
        <title>Comparative genomics of biotechnologically important yeasts.</title>
        <authorList>
            <consortium name="DOE Joint Genome Institute"/>
            <person name="Riley R."/>
            <person name="Haridas S."/>
            <person name="Wolfe K.H."/>
            <person name="Lopes M.R."/>
            <person name="Hittinger C.T."/>
            <person name="Goker M."/>
            <person name="Salamov A."/>
            <person name="Wisecaver J."/>
            <person name="Long T.M."/>
            <person name="Aerts A.L."/>
            <person name="Barry K."/>
            <person name="Choi C."/>
            <person name="Clum A."/>
            <person name="Coughlan A.Y."/>
            <person name="Deshpande S."/>
            <person name="Douglass A.P."/>
            <person name="Hanson S.J."/>
            <person name="Klenk H.-P."/>
            <person name="Labutti K."/>
            <person name="Lapidus A."/>
            <person name="Lindquist E."/>
            <person name="Lipzen A."/>
            <person name="Meier-Kolthoff J.P."/>
            <person name="Ohm R.A."/>
            <person name="Otillar R.P."/>
            <person name="Pangilinan J."/>
            <person name="Peng Y."/>
            <person name="Rokas A."/>
            <person name="Rosa C.A."/>
            <person name="Scheuner C."/>
            <person name="Sibirny A.A."/>
            <person name="Slot J.C."/>
            <person name="Stielow J.B."/>
            <person name="Sun H."/>
            <person name="Kurtzman C.P."/>
            <person name="Blackwell M."/>
            <person name="Jeffries T.W."/>
            <person name="Grigoriev I.V."/>
        </authorList>
    </citation>
    <scope>NUCLEOTIDE SEQUENCE [LARGE SCALE GENOMIC DNA]</scope>
    <source>
        <strain evidence="4">NRRL Y-17796</strain>
    </source>
</reference>
<organism evidence="3 4">
    <name type="scientific">Tortispora caseinolytica NRRL Y-17796</name>
    <dbReference type="NCBI Taxonomy" id="767744"/>
    <lineage>
        <taxon>Eukaryota</taxon>
        <taxon>Fungi</taxon>
        <taxon>Dikarya</taxon>
        <taxon>Ascomycota</taxon>
        <taxon>Saccharomycotina</taxon>
        <taxon>Trigonopsidomycetes</taxon>
        <taxon>Trigonopsidales</taxon>
        <taxon>Trigonopsidaceae</taxon>
        <taxon>Tortispora</taxon>
    </lineage>
</organism>
<dbReference type="Pfam" id="PF00795">
    <property type="entry name" value="CN_hydrolase"/>
    <property type="match status" value="1"/>
</dbReference>